<reference evidence="1 2" key="1">
    <citation type="submission" date="2015-09" db="EMBL/GenBank/DDBJ databases">
        <title>Atta colombica WGS genome.</title>
        <authorList>
            <person name="Nygaard S."/>
            <person name="Hu H."/>
            <person name="Boomsma J."/>
            <person name="Zhang G."/>
        </authorList>
    </citation>
    <scope>NUCLEOTIDE SEQUENCE [LARGE SCALE GENOMIC DNA]</scope>
    <source>
        <strain evidence="1">Treedump-2</strain>
        <tissue evidence="1">Whole body</tissue>
    </source>
</reference>
<evidence type="ECO:0000313" key="1">
    <source>
        <dbReference type="EMBL" id="KYM83873.1"/>
    </source>
</evidence>
<gene>
    <name evidence="1" type="ORF">ALC53_05733</name>
</gene>
<protein>
    <submittedName>
        <fullName evidence="1">Uncharacterized protein</fullName>
    </submittedName>
</protein>
<dbReference type="Proteomes" id="UP000078540">
    <property type="component" value="Unassembled WGS sequence"/>
</dbReference>
<evidence type="ECO:0000313" key="2">
    <source>
        <dbReference type="Proteomes" id="UP000078540"/>
    </source>
</evidence>
<dbReference type="EMBL" id="KQ976476">
    <property type="protein sequence ID" value="KYM83873.1"/>
    <property type="molecule type" value="Genomic_DNA"/>
</dbReference>
<dbReference type="AlphaFoldDB" id="A0A195BGT7"/>
<sequence length="97" mass="11079">MADKFPEQEITPIPVSSFPVIIGNVISPVSELCDSDWERKETYVLPWAPRKLYSDLGAETHDICIFLRSVLVLLMNIDRYDPMFECCGMRKLVAEAN</sequence>
<keyword evidence="2" id="KW-1185">Reference proteome</keyword>
<name>A0A195BGT7_9HYME</name>
<proteinExistence type="predicted"/>
<organism evidence="1 2">
    <name type="scientific">Atta colombica</name>
    <dbReference type="NCBI Taxonomy" id="520822"/>
    <lineage>
        <taxon>Eukaryota</taxon>
        <taxon>Metazoa</taxon>
        <taxon>Ecdysozoa</taxon>
        <taxon>Arthropoda</taxon>
        <taxon>Hexapoda</taxon>
        <taxon>Insecta</taxon>
        <taxon>Pterygota</taxon>
        <taxon>Neoptera</taxon>
        <taxon>Endopterygota</taxon>
        <taxon>Hymenoptera</taxon>
        <taxon>Apocrita</taxon>
        <taxon>Aculeata</taxon>
        <taxon>Formicoidea</taxon>
        <taxon>Formicidae</taxon>
        <taxon>Myrmicinae</taxon>
        <taxon>Atta</taxon>
    </lineage>
</organism>
<accession>A0A195BGT7</accession>